<dbReference type="RefSeq" id="WP_124154983.1">
    <property type="nucleotide sequence ID" value="NZ_CAWOLW010000007.1"/>
</dbReference>
<evidence type="ECO:0000256" key="4">
    <source>
        <dbReference type="HAMAP-Rule" id="MF_00198"/>
    </source>
</evidence>
<dbReference type="HAMAP" id="MF_00198">
    <property type="entry name" value="Spermidine_synth"/>
    <property type="match status" value="1"/>
</dbReference>
<dbReference type="Gene3D" id="2.30.140.10">
    <property type="entry name" value="Spermidine synthase, tetramerisation domain"/>
    <property type="match status" value="1"/>
</dbReference>
<feature type="active site" description="Proton acceptor" evidence="4 5">
    <location>
        <position position="162"/>
    </location>
</feature>
<sequence length="310" mass="34829">MAGAKLNTNLWFAEQITPWDIYKHGIDRVLVYQKTKYQEMHIVEGIYGKALILDNKWQSCTKEEFLYHECLVHPAMIFHGSPQKVLVLGGAEGATLREVLRWKTVEKLVMVDIDGEVVDACKKYLPEMHQNSFEDPRVELIIDDAQNFLNSSSETWDVIISDLTDPIESGPSFPLFTQEYFQKIRQILSPDGVVMIQAGSISPAEMYLHVRVLKTLQTVFNYTYSVEPYSASFGTPLGFVIASDQELSSTPNPEKVDLLLAEKTIGGLKVMDGISLLGMLQIPLNVRQAIATETQIYTLKSPPKSLQISG</sequence>
<dbReference type="AlphaFoldDB" id="A0A3N6RLX1"/>
<dbReference type="InterPro" id="IPR037163">
    <property type="entry name" value="Spermidine_synt_N_sf"/>
</dbReference>
<keyword evidence="4" id="KW-0745">Spermidine biosynthesis</keyword>
<comment type="function">
    <text evidence="4">Catalyzes the irreversible transfer of a propylamine group from the amino donor S-adenosylmethioninamine (decarboxy-AdoMet) to putrescine (1,4-diaminobutane) to yield spermidine.</text>
</comment>
<dbReference type="SUPFAM" id="SSF53335">
    <property type="entry name" value="S-adenosyl-L-methionine-dependent methyltransferases"/>
    <property type="match status" value="1"/>
</dbReference>
<comment type="subunit">
    <text evidence="4">Homodimer or homotetramer.</text>
</comment>
<organism evidence="7 8">
    <name type="scientific">Okeania hirsuta</name>
    <dbReference type="NCBI Taxonomy" id="1458930"/>
    <lineage>
        <taxon>Bacteria</taxon>
        <taxon>Bacillati</taxon>
        <taxon>Cyanobacteriota</taxon>
        <taxon>Cyanophyceae</taxon>
        <taxon>Oscillatoriophycideae</taxon>
        <taxon>Oscillatoriales</taxon>
        <taxon>Microcoleaceae</taxon>
        <taxon>Okeania</taxon>
    </lineage>
</organism>
<gene>
    <name evidence="4" type="primary">speE</name>
    <name evidence="7" type="ORF">D5R40_18025</name>
</gene>
<dbReference type="InterPro" id="IPR029063">
    <property type="entry name" value="SAM-dependent_MTases_sf"/>
</dbReference>
<dbReference type="Gene3D" id="3.40.50.150">
    <property type="entry name" value="Vaccinia Virus protein VP39"/>
    <property type="match status" value="1"/>
</dbReference>
<feature type="binding site" evidence="4">
    <location>
        <position position="171"/>
    </location>
    <ligand>
        <name>S-methyl-5'-thioadenosine</name>
        <dbReference type="ChEBI" id="CHEBI:17509"/>
    </ligand>
</feature>
<reference evidence="7 8" key="1">
    <citation type="journal article" date="2018" name="ACS Chem. Biol.">
        <title>Ketoreductase domain dysfunction expands chemodiversity: malyngamide biosynthesis in the cyanobacterium Okeania hirsuta.</title>
        <authorList>
            <person name="Moss N.A."/>
            <person name="Leao T."/>
            <person name="Rankin M."/>
            <person name="McCullough T.M."/>
            <person name="Qu P."/>
            <person name="Korobeynikov A."/>
            <person name="Smith J.L."/>
            <person name="Gerwick L."/>
            <person name="Gerwick W.H."/>
        </authorList>
    </citation>
    <scope>NUCLEOTIDE SEQUENCE [LARGE SCALE GENOMIC DNA]</scope>
    <source>
        <strain evidence="7 8">PAB10Feb10-1</strain>
    </source>
</reference>
<keyword evidence="3 4" id="KW-0620">Polyamine biosynthesis</keyword>
<comment type="caution">
    <text evidence="7">The sequence shown here is derived from an EMBL/GenBank/DDBJ whole genome shotgun (WGS) entry which is preliminary data.</text>
</comment>
<feature type="binding site" evidence="4">
    <location>
        <position position="92"/>
    </location>
    <ligand>
        <name>spermidine</name>
        <dbReference type="ChEBI" id="CHEBI:57834"/>
    </ligand>
</feature>
<comment type="similarity">
    <text evidence="1 4">Belongs to the spermidine/spermine synthase family.</text>
</comment>
<dbReference type="GO" id="GO:0008295">
    <property type="term" value="P:spermidine biosynthetic process"/>
    <property type="evidence" value="ECO:0007669"/>
    <property type="project" value="UniProtKB-UniRule"/>
</dbReference>
<feature type="binding site" evidence="4">
    <location>
        <position position="112"/>
    </location>
    <ligand>
        <name>S-methyl-5'-thioadenosine</name>
        <dbReference type="ChEBI" id="CHEBI:17509"/>
    </ligand>
</feature>
<dbReference type="InterPro" id="IPR001045">
    <property type="entry name" value="Spermi_synthase"/>
</dbReference>
<dbReference type="PANTHER" id="PTHR43317">
    <property type="entry name" value="THERMOSPERMINE SYNTHASE ACAULIS5"/>
    <property type="match status" value="1"/>
</dbReference>
<dbReference type="GO" id="GO:0004766">
    <property type="term" value="F:spermidine synthase activity"/>
    <property type="evidence" value="ECO:0007669"/>
    <property type="project" value="UniProtKB-UniRule"/>
</dbReference>
<dbReference type="PANTHER" id="PTHR43317:SF1">
    <property type="entry name" value="THERMOSPERMINE SYNTHASE ACAULIS5"/>
    <property type="match status" value="1"/>
</dbReference>
<dbReference type="PROSITE" id="PS51006">
    <property type="entry name" value="PABS_2"/>
    <property type="match status" value="1"/>
</dbReference>
<evidence type="ECO:0000256" key="5">
    <source>
        <dbReference type="PROSITE-ProRule" id="PRU00354"/>
    </source>
</evidence>
<dbReference type="UniPathway" id="UPA00248">
    <property type="reaction ID" value="UER00314"/>
</dbReference>
<name>A0A3N6RLX1_9CYAN</name>
<dbReference type="InterPro" id="IPR030374">
    <property type="entry name" value="PABS"/>
</dbReference>
<proteinExistence type="inferred from homology"/>
<comment type="catalytic activity">
    <reaction evidence="4">
        <text>S-adenosyl 3-(methylsulfanyl)propylamine + putrescine = S-methyl-5'-thioadenosine + spermidine + H(+)</text>
        <dbReference type="Rhea" id="RHEA:12721"/>
        <dbReference type="ChEBI" id="CHEBI:15378"/>
        <dbReference type="ChEBI" id="CHEBI:17509"/>
        <dbReference type="ChEBI" id="CHEBI:57443"/>
        <dbReference type="ChEBI" id="CHEBI:57834"/>
        <dbReference type="ChEBI" id="CHEBI:326268"/>
        <dbReference type="EC" id="2.5.1.16"/>
    </reaction>
</comment>
<feature type="domain" description="PABS" evidence="6">
    <location>
        <begin position="9"/>
        <end position="244"/>
    </location>
</feature>
<keyword evidence="2 4" id="KW-0808">Transferase</keyword>
<comment type="caution">
    <text evidence="4">Lacks conserved residue(s) required for the propagation of feature annotation.</text>
</comment>
<comment type="pathway">
    <text evidence="4">Amine and polyamine biosynthesis; spermidine biosynthesis; spermidine from putrescine: step 1/1.</text>
</comment>
<accession>A0A3N6RLX1</accession>
<keyword evidence="8" id="KW-1185">Reference proteome</keyword>
<dbReference type="OrthoDB" id="9793120at2"/>
<feature type="binding site" evidence="4">
    <location>
        <position position="68"/>
    </location>
    <ligand>
        <name>spermidine</name>
        <dbReference type="ChEBI" id="CHEBI:57834"/>
    </ligand>
</feature>
<evidence type="ECO:0000259" key="6">
    <source>
        <dbReference type="PROSITE" id="PS51006"/>
    </source>
</evidence>
<dbReference type="EMBL" id="RCBY01000104">
    <property type="protein sequence ID" value="RQH38009.1"/>
    <property type="molecule type" value="Genomic_DNA"/>
</dbReference>
<dbReference type="CDD" id="cd02440">
    <property type="entry name" value="AdoMet_MTases"/>
    <property type="match status" value="1"/>
</dbReference>
<dbReference type="Proteomes" id="UP000269154">
    <property type="component" value="Unassembled WGS sequence"/>
</dbReference>
<dbReference type="Pfam" id="PF01564">
    <property type="entry name" value="Spermine_synth"/>
    <property type="match status" value="1"/>
</dbReference>
<dbReference type="EC" id="2.5.1.16" evidence="4"/>
<evidence type="ECO:0000313" key="8">
    <source>
        <dbReference type="Proteomes" id="UP000269154"/>
    </source>
</evidence>
<evidence type="ECO:0000256" key="2">
    <source>
        <dbReference type="ARBA" id="ARBA00022679"/>
    </source>
</evidence>
<evidence type="ECO:0000256" key="3">
    <source>
        <dbReference type="ARBA" id="ARBA00023115"/>
    </source>
</evidence>
<feature type="binding site" evidence="4">
    <location>
        <position position="38"/>
    </location>
    <ligand>
        <name>S-methyl-5'-thioadenosine</name>
        <dbReference type="ChEBI" id="CHEBI:17509"/>
    </ligand>
</feature>
<dbReference type="GO" id="GO:0010487">
    <property type="term" value="F:thermospermine synthase activity"/>
    <property type="evidence" value="ECO:0007669"/>
    <property type="project" value="UniProtKB-ARBA"/>
</dbReference>
<evidence type="ECO:0000256" key="1">
    <source>
        <dbReference type="ARBA" id="ARBA00007867"/>
    </source>
</evidence>
<evidence type="ECO:0000313" key="7">
    <source>
        <dbReference type="EMBL" id="RQH38009.1"/>
    </source>
</evidence>
<protein>
    <recommendedName>
        <fullName evidence="4">Polyamine aminopropyltransferase</fullName>
    </recommendedName>
    <alternativeName>
        <fullName evidence="4">Putrescine aminopropyltransferase</fullName>
        <shortName evidence="4">PAPT</shortName>
    </alternativeName>
    <alternativeName>
        <fullName evidence="4">Spermidine synthase</fullName>
        <shortName evidence="4">SPDS</shortName>
        <shortName evidence="4">SPDSY</shortName>
        <ecNumber evidence="4">2.5.1.16</ecNumber>
    </alternativeName>
</protein>
<feature type="binding site" evidence="4">
    <location>
        <begin position="144"/>
        <end position="145"/>
    </location>
    <ligand>
        <name>S-methyl-5'-thioadenosine</name>
        <dbReference type="ChEBI" id="CHEBI:17509"/>
    </ligand>
</feature>
<dbReference type="FunFam" id="3.40.50.150:FF:000088">
    <property type="entry name" value="Polyamine aminopropyltransferase"/>
    <property type="match status" value="1"/>
</dbReference>